<dbReference type="SUPFAM" id="SSF55681">
    <property type="entry name" value="Class II aaRS and biotin synthetases"/>
    <property type="match status" value="1"/>
</dbReference>
<dbReference type="CDD" id="cd04322">
    <property type="entry name" value="LysRS_N"/>
    <property type="match status" value="1"/>
</dbReference>
<dbReference type="Proteomes" id="UP001236569">
    <property type="component" value="Unassembled WGS sequence"/>
</dbReference>
<keyword evidence="4 8" id="KW-0547">Nucleotide-binding</keyword>
<comment type="cofactor">
    <cofactor evidence="8 9">
        <name>Mg(2+)</name>
        <dbReference type="ChEBI" id="CHEBI:18420"/>
    </cofactor>
    <text evidence="8 9">Binds 3 Mg(2+) ions per subunit.</text>
</comment>
<feature type="binding site" evidence="8">
    <location>
        <position position="417"/>
    </location>
    <ligand>
        <name>Mg(2+)</name>
        <dbReference type="ChEBI" id="CHEBI:18420"/>
        <label>1</label>
    </ligand>
</feature>
<dbReference type="Gene3D" id="3.30.930.10">
    <property type="entry name" value="Bira Bifunctional Protein, Domain 2"/>
    <property type="match status" value="1"/>
</dbReference>
<dbReference type="NCBIfam" id="NF001756">
    <property type="entry name" value="PRK00484.1"/>
    <property type="match status" value="1"/>
</dbReference>
<dbReference type="PANTHER" id="PTHR42918:SF15">
    <property type="entry name" value="LYSINE--TRNA LIGASE, CHLOROPLASTIC_MITOCHONDRIAL"/>
    <property type="match status" value="1"/>
</dbReference>
<protein>
    <recommendedName>
        <fullName evidence="8">Lysine--tRNA ligase</fullName>
        <ecNumber evidence="8">6.1.1.6</ecNumber>
    </recommendedName>
    <alternativeName>
        <fullName evidence="8">Lysyl-tRNA synthetase</fullName>
        <shortName evidence="8">LysRS</shortName>
    </alternativeName>
</protein>
<dbReference type="InterPro" id="IPR012340">
    <property type="entry name" value="NA-bd_OB-fold"/>
</dbReference>
<keyword evidence="8" id="KW-0963">Cytoplasm</keyword>
<keyword evidence="5 8" id="KW-0067">ATP-binding</keyword>
<comment type="catalytic activity">
    <reaction evidence="7 8 9">
        <text>tRNA(Lys) + L-lysine + ATP = L-lysyl-tRNA(Lys) + AMP + diphosphate</text>
        <dbReference type="Rhea" id="RHEA:20792"/>
        <dbReference type="Rhea" id="RHEA-COMP:9696"/>
        <dbReference type="Rhea" id="RHEA-COMP:9697"/>
        <dbReference type="ChEBI" id="CHEBI:30616"/>
        <dbReference type="ChEBI" id="CHEBI:32551"/>
        <dbReference type="ChEBI" id="CHEBI:33019"/>
        <dbReference type="ChEBI" id="CHEBI:78442"/>
        <dbReference type="ChEBI" id="CHEBI:78529"/>
        <dbReference type="ChEBI" id="CHEBI:456215"/>
        <dbReference type="EC" id="6.1.1.6"/>
    </reaction>
</comment>
<keyword evidence="8 9" id="KW-0460">Magnesium</keyword>
<evidence type="ECO:0000313" key="11">
    <source>
        <dbReference type="EMBL" id="MDI9867121.1"/>
    </source>
</evidence>
<evidence type="ECO:0000256" key="5">
    <source>
        <dbReference type="ARBA" id="ARBA00022840"/>
    </source>
</evidence>
<dbReference type="PANTHER" id="PTHR42918">
    <property type="entry name" value="LYSYL-TRNA SYNTHETASE"/>
    <property type="match status" value="1"/>
</dbReference>
<evidence type="ECO:0000256" key="8">
    <source>
        <dbReference type="HAMAP-Rule" id="MF_00252"/>
    </source>
</evidence>
<evidence type="ECO:0000256" key="6">
    <source>
        <dbReference type="ARBA" id="ARBA00023146"/>
    </source>
</evidence>
<gene>
    <name evidence="8 11" type="primary">lysS</name>
    <name evidence="11" type="ORF">QM480_22460</name>
</gene>
<dbReference type="Pfam" id="PF00152">
    <property type="entry name" value="tRNA-synt_2"/>
    <property type="match status" value="1"/>
</dbReference>
<comment type="similarity">
    <text evidence="1 8">Belongs to the class-II aminoacyl-tRNA synthetase family.</text>
</comment>
<dbReference type="CDD" id="cd00775">
    <property type="entry name" value="LysRS_core"/>
    <property type="match status" value="1"/>
</dbReference>
<dbReference type="Gene3D" id="2.40.50.140">
    <property type="entry name" value="Nucleic acid-binding proteins"/>
    <property type="match status" value="1"/>
</dbReference>
<keyword evidence="3 8" id="KW-0479">Metal-binding</keyword>
<feature type="binding site" evidence="8">
    <location>
        <position position="417"/>
    </location>
    <ligand>
        <name>Mg(2+)</name>
        <dbReference type="ChEBI" id="CHEBI:18420"/>
        <label>2</label>
    </ligand>
</feature>
<keyword evidence="6 8" id="KW-0030">Aminoacyl-tRNA synthetase</keyword>
<evidence type="ECO:0000313" key="12">
    <source>
        <dbReference type="Proteomes" id="UP001236569"/>
    </source>
</evidence>
<dbReference type="PRINTS" id="PR00982">
    <property type="entry name" value="TRNASYNTHLYS"/>
</dbReference>
<feature type="binding site" evidence="8">
    <location>
        <position position="410"/>
    </location>
    <ligand>
        <name>Mg(2+)</name>
        <dbReference type="ChEBI" id="CHEBI:18420"/>
        <label>1</label>
    </ligand>
</feature>
<evidence type="ECO:0000256" key="7">
    <source>
        <dbReference type="ARBA" id="ARBA00048573"/>
    </source>
</evidence>
<dbReference type="NCBIfam" id="TIGR00499">
    <property type="entry name" value="lysS_bact"/>
    <property type="match status" value="1"/>
</dbReference>
<keyword evidence="2 8" id="KW-0436">Ligase</keyword>
<dbReference type="HAMAP" id="MF_00252">
    <property type="entry name" value="Lys_tRNA_synth_class2"/>
    <property type="match status" value="1"/>
</dbReference>
<reference evidence="11 12" key="1">
    <citation type="submission" date="2023-05" db="EMBL/GenBank/DDBJ databases">
        <title>Novel species of genus Flectobacillus isolated from stream in China.</title>
        <authorList>
            <person name="Lu H."/>
        </authorList>
    </citation>
    <scope>NUCLEOTIDE SEQUENCE [LARGE SCALE GENOMIC DNA]</scope>
    <source>
        <strain evidence="11 12">DC10W</strain>
    </source>
</reference>
<evidence type="ECO:0000259" key="10">
    <source>
        <dbReference type="PROSITE" id="PS50862"/>
    </source>
</evidence>
<evidence type="ECO:0000256" key="2">
    <source>
        <dbReference type="ARBA" id="ARBA00022598"/>
    </source>
</evidence>
<dbReference type="InterPro" id="IPR006195">
    <property type="entry name" value="aa-tRNA-synth_II"/>
</dbReference>
<dbReference type="EMBL" id="JASHID010000025">
    <property type="protein sequence ID" value="MDI9867121.1"/>
    <property type="molecule type" value="Genomic_DNA"/>
</dbReference>
<dbReference type="GO" id="GO:0004824">
    <property type="term" value="F:lysine-tRNA ligase activity"/>
    <property type="evidence" value="ECO:0007669"/>
    <property type="project" value="UniProtKB-EC"/>
</dbReference>
<name>A0ABT6YU81_9BACT</name>
<organism evidence="11 12">
    <name type="scientific">Flectobacillus longus</name>
    <dbReference type="NCBI Taxonomy" id="2984207"/>
    <lineage>
        <taxon>Bacteria</taxon>
        <taxon>Pseudomonadati</taxon>
        <taxon>Bacteroidota</taxon>
        <taxon>Cytophagia</taxon>
        <taxon>Cytophagales</taxon>
        <taxon>Flectobacillaceae</taxon>
        <taxon>Flectobacillus</taxon>
    </lineage>
</organism>
<dbReference type="InterPro" id="IPR044136">
    <property type="entry name" value="Lys-tRNA-ligase_II_N"/>
</dbReference>
<keyword evidence="12" id="KW-1185">Reference proteome</keyword>
<feature type="domain" description="Aminoacyl-transfer RNA synthetases class-II family profile" evidence="10">
    <location>
        <begin position="184"/>
        <end position="498"/>
    </location>
</feature>
<evidence type="ECO:0000256" key="9">
    <source>
        <dbReference type="RuleBase" id="RU000336"/>
    </source>
</evidence>
<comment type="subcellular location">
    <subcellularLocation>
        <location evidence="8">Cytoplasm</location>
    </subcellularLocation>
</comment>
<evidence type="ECO:0000256" key="4">
    <source>
        <dbReference type="ARBA" id="ARBA00022741"/>
    </source>
</evidence>
<keyword evidence="8" id="KW-0648">Protein biosynthesis</keyword>
<dbReference type="EC" id="6.1.1.6" evidence="8"/>
<comment type="caution">
    <text evidence="11">The sequence shown here is derived from an EMBL/GenBank/DDBJ whole genome shotgun (WGS) entry which is preliminary data.</text>
</comment>
<evidence type="ECO:0000256" key="1">
    <source>
        <dbReference type="ARBA" id="ARBA00008226"/>
    </source>
</evidence>
<dbReference type="RefSeq" id="WP_283371813.1">
    <property type="nucleotide sequence ID" value="NZ_JASHID010000025.1"/>
</dbReference>
<dbReference type="InterPro" id="IPR002313">
    <property type="entry name" value="Lys-tRNA-ligase_II"/>
</dbReference>
<comment type="subunit">
    <text evidence="8">Homodimer.</text>
</comment>
<dbReference type="InterPro" id="IPR004365">
    <property type="entry name" value="NA-bd_OB_tRNA"/>
</dbReference>
<proteinExistence type="inferred from homology"/>
<dbReference type="Pfam" id="PF01336">
    <property type="entry name" value="tRNA_anti-codon"/>
    <property type="match status" value="1"/>
</dbReference>
<evidence type="ECO:0000256" key="3">
    <source>
        <dbReference type="ARBA" id="ARBA00022723"/>
    </source>
</evidence>
<sequence>MLSEQEILRRQKREELMRLGIDPYPAEMFEVNVTAADIHKNYENNKLDYKHVSIAGRLMSNRNMGSAFFAELQDSTGRIQLYLRRDDICPGEDKTLYNTVFKKLLDIGDIIGVQGYVFTTQTGEITIHVTEFKVLNKSLRPLPIVKRDDEGNVYDGLTNPEIRYRQRYVDLIVNPDIKDIFIKRSRIVTTMRSMFDSKGWLEVETPILQSIHGGASARPFKTHHNTLDMPLYMRIANELYLKRLIVGGFDGVYEFGKMFRNEGMDRTHNPEFTSLEFYVAYKDYNWMMNITEEIFEKVAIATNGDSKVQVGENLIEFAGPFERLTIAGAIEKYTGVNVEGMDETTLRQHCKEWGIEVDGTMGTGKLIDEIFGEKVEANLIQPTFIIDYPVEMSPLTKKHRSKPGLVERFELFVNGKEIANAYSELNDPIDQRERFEEQLQLAERGDEEAMAMDEDFLRALEYGMPPTAGIGIGIDRLTMLMTNQTTIQEVLFFPQMRPEKKAEVSTEAEYEAIGVPTDWIPVLQKMGFMTVAGLKEANPNKVFNDLGGMRKKMKLDIAIPTKDEVLKWFE</sequence>
<dbReference type="SUPFAM" id="SSF50249">
    <property type="entry name" value="Nucleic acid-binding proteins"/>
    <property type="match status" value="1"/>
</dbReference>
<dbReference type="InterPro" id="IPR018149">
    <property type="entry name" value="Lys-tRNA-synth_II_C"/>
</dbReference>
<dbReference type="InterPro" id="IPR045864">
    <property type="entry name" value="aa-tRNA-synth_II/BPL/LPL"/>
</dbReference>
<accession>A0ABT6YU81</accession>
<dbReference type="PROSITE" id="PS50862">
    <property type="entry name" value="AA_TRNA_LIGASE_II"/>
    <property type="match status" value="1"/>
</dbReference>
<dbReference type="InterPro" id="IPR004364">
    <property type="entry name" value="Aa-tRNA-synt_II"/>
</dbReference>